<keyword evidence="1" id="KW-0812">Transmembrane</keyword>
<evidence type="ECO:0000256" key="1">
    <source>
        <dbReference type="SAM" id="Phobius"/>
    </source>
</evidence>
<feature type="transmembrane region" description="Helical" evidence="1">
    <location>
        <begin position="174"/>
        <end position="197"/>
    </location>
</feature>
<dbReference type="EMBL" id="SGPM01000086">
    <property type="protein sequence ID" value="THH30320.1"/>
    <property type="molecule type" value="Genomic_DNA"/>
</dbReference>
<comment type="caution">
    <text evidence="2">The sequence shown here is derived from an EMBL/GenBank/DDBJ whole genome shotgun (WGS) entry which is preliminary data.</text>
</comment>
<keyword evidence="1" id="KW-0472">Membrane</keyword>
<reference evidence="2 3" key="1">
    <citation type="submission" date="2019-02" db="EMBL/GenBank/DDBJ databases">
        <title>Genome sequencing of the rare red list fungi Antrodiella citrinella (Flaviporus citrinellus).</title>
        <authorList>
            <person name="Buettner E."/>
            <person name="Kellner H."/>
        </authorList>
    </citation>
    <scope>NUCLEOTIDE SEQUENCE [LARGE SCALE GENOMIC DNA]</scope>
    <source>
        <strain evidence="2 3">DSM 108506</strain>
    </source>
</reference>
<gene>
    <name evidence="2" type="ORF">EUX98_g3870</name>
</gene>
<evidence type="ECO:0000313" key="3">
    <source>
        <dbReference type="Proteomes" id="UP000308730"/>
    </source>
</evidence>
<sequence length="276" mass="30368">MGDPFAFTGLLDPVTTQLPSICIVFGVSGAYLWEFLTSLDFERSFLTRQKTFTWPMISYFAGRYIALLAVLIALANIFASINLGIRAMAVWNFKPSVVISLTILLIAQGVLLIGEVVTCAIAQNIFFGSFLLASLGYLILVDVIIYALTASKICRLKHKTLRTRLLDRMLSDGLVYFLFVIAVNLVVLVILVLGMNLNTFPSAIISSVRRYLVSKSNRELVTEIADHKMLSNRLVRRVSNFSTTAPAIYLATEGNFAFEPVATKNLDLSGLGPAGQ</sequence>
<protein>
    <submittedName>
        <fullName evidence="2">Uncharacterized protein</fullName>
    </submittedName>
</protein>
<name>A0A4S4N3J6_9APHY</name>
<feature type="transmembrane region" description="Helical" evidence="1">
    <location>
        <begin position="129"/>
        <end position="153"/>
    </location>
</feature>
<dbReference type="OrthoDB" id="3197626at2759"/>
<dbReference type="AlphaFoldDB" id="A0A4S4N3J6"/>
<evidence type="ECO:0000313" key="2">
    <source>
        <dbReference type="EMBL" id="THH30320.1"/>
    </source>
</evidence>
<accession>A0A4S4N3J6</accession>
<organism evidence="2 3">
    <name type="scientific">Antrodiella citrinella</name>
    <dbReference type="NCBI Taxonomy" id="2447956"/>
    <lineage>
        <taxon>Eukaryota</taxon>
        <taxon>Fungi</taxon>
        <taxon>Dikarya</taxon>
        <taxon>Basidiomycota</taxon>
        <taxon>Agaricomycotina</taxon>
        <taxon>Agaricomycetes</taxon>
        <taxon>Polyporales</taxon>
        <taxon>Steccherinaceae</taxon>
        <taxon>Antrodiella</taxon>
    </lineage>
</organism>
<feature type="transmembrane region" description="Helical" evidence="1">
    <location>
        <begin position="97"/>
        <end position="123"/>
    </location>
</feature>
<proteinExistence type="predicted"/>
<keyword evidence="1" id="KW-1133">Transmembrane helix</keyword>
<feature type="transmembrane region" description="Helical" evidence="1">
    <location>
        <begin position="64"/>
        <end position="85"/>
    </location>
</feature>
<dbReference type="Proteomes" id="UP000308730">
    <property type="component" value="Unassembled WGS sequence"/>
</dbReference>
<keyword evidence="3" id="KW-1185">Reference proteome</keyword>